<organism evidence="7 8">
    <name type="scientific">Comamonas testosteroni TK102</name>
    <dbReference type="NCBI Taxonomy" id="1392005"/>
    <lineage>
        <taxon>Bacteria</taxon>
        <taxon>Pseudomonadati</taxon>
        <taxon>Pseudomonadota</taxon>
        <taxon>Betaproteobacteria</taxon>
        <taxon>Burkholderiales</taxon>
        <taxon>Comamonadaceae</taxon>
        <taxon>Comamonas</taxon>
    </lineage>
</organism>
<dbReference type="PANTHER" id="PTHR43774:SF1">
    <property type="entry name" value="PEPTIDE METHIONINE SULFOXIDE REDUCTASE MSRA 2"/>
    <property type="match status" value="1"/>
</dbReference>
<feature type="region of interest" description="Disordered" evidence="5">
    <location>
        <begin position="1"/>
        <end position="22"/>
    </location>
</feature>
<protein>
    <recommendedName>
        <fullName evidence="4">Peptide methionine sulfoxide reductase MsrA</fullName>
        <shortName evidence="4">Protein-methionine-S-oxide reductase</shortName>
        <ecNumber evidence="4">1.8.4.11</ecNumber>
    </recommendedName>
    <alternativeName>
        <fullName evidence="4">Peptide-methionine (S)-S-oxide reductase</fullName>
        <shortName evidence="4">Peptide Met(O) reductase</shortName>
    </alternativeName>
</protein>
<dbReference type="InterPro" id="IPR002569">
    <property type="entry name" value="Met_Sox_Rdtase_MsrA_dom"/>
</dbReference>
<dbReference type="KEGG" id="ctes:O987_16110"/>
<feature type="active site" evidence="4">
    <location>
        <position position="79"/>
    </location>
</feature>
<sequence length="256" mass="28119">MKTNLTSSATSNRRGPHRRGLHRRGLLQTLTGGIVLLGSGLLWQSTAFSADEAVRIPPPVMDMPATGPAPQRAIFAGGCFWGVQGVFQHVKGVQRAVSGYSGGTAATASYELVSRGNTGHAESVEVTFDPSLVSYGQLLQIFFSVVHDPTQLNRQGPDTGTQYRSAIFATSPAQLKTAQAYVAQLDAAHPYPNPIVTRLEDRASFYPAELYHQDFMTENPRHPYIVFNDLPKVNNLKRLFPDRYRSEPVLTKKTHP</sequence>
<evidence type="ECO:0000256" key="3">
    <source>
        <dbReference type="ARBA" id="ARBA00048782"/>
    </source>
</evidence>
<dbReference type="InterPro" id="IPR036509">
    <property type="entry name" value="Met_Sox_Rdtase_MsrA_sf"/>
</dbReference>
<comment type="catalytic activity">
    <reaction evidence="3 4">
        <text>[thioredoxin]-disulfide + L-methionine + H2O = L-methionine (S)-S-oxide + [thioredoxin]-dithiol</text>
        <dbReference type="Rhea" id="RHEA:19993"/>
        <dbReference type="Rhea" id="RHEA-COMP:10698"/>
        <dbReference type="Rhea" id="RHEA-COMP:10700"/>
        <dbReference type="ChEBI" id="CHEBI:15377"/>
        <dbReference type="ChEBI" id="CHEBI:29950"/>
        <dbReference type="ChEBI" id="CHEBI:50058"/>
        <dbReference type="ChEBI" id="CHEBI:57844"/>
        <dbReference type="ChEBI" id="CHEBI:58772"/>
        <dbReference type="EC" id="1.8.4.11"/>
    </reaction>
</comment>
<name>A0A076PNM3_COMTE</name>
<feature type="domain" description="Peptide methionine sulphoxide reductase MsrA" evidence="6">
    <location>
        <begin position="73"/>
        <end position="224"/>
    </location>
</feature>
<evidence type="ECO:0000256" key="1">
    <source>
        <dbReference type="ARBA" id="ARBA00023002"/>
    </source>
</evidence>
<comment type="function">
    <text evidence="4">Has an important function as a repair enzyme for proteins that have been inactivated by oxidation. Catalyzes the reversible oxidation-reduction of methionine sulfoxide in proteins to methionine.</text>
</comment>
<evidence type="ECO:0000259" key="6">
    <source>
        <dbReference type="Pfam" id="PF01625"/>
    </source>
</evidence>
<dbReference type="GO" id="GO:0033744">
    <property type="term" value="F:L-methionine:thioredoxin-disulfide S-oxidoreductase activity"/>
    <property type="evidence" value="ECO:0007669"/>
    <property type="project" value="RHEA"/>
</dbReference>
<keyword evidence="1 4" id="KW-0560">Oxidoreductase</keyword>
<dbReference type="GO" id="GO:0008113">
    <property type="term" value="F:peptide-methionine (S)-S-oxide reductase activity"/>
    <property type="evidence" value="ECO:0007669"/>
    <property type="project" value="UniProtKB-UniRule"/>
</dbReference>
<dbReference type="HOGENOM" id="CLU_031040_10_0_4"/>
<evidence type="ECO:0000256" key="2">
    <source>
        <dbReference type="ARBA" id="ARBA00047806"/>
    </source>
</evidence>
<dbReference type="AlphaFoldDB" id="A0A076PNM3"/>
<gene>
    <name evidence="4" type="primary">msrA</name>
    <name evidence="7" type="ORF">O987_16110</name>
</gene>
<reference evidence="7 8" key="1">
    <citation type="journal article" date="2014" name="Genome Announc.">
        <title>Complete Genome Sequence of Polychlorinated Biphenyl Degrader Comamonas testosteroni TK102 (NBRC 109938).</title>
        <authorList>
            <person name="Fukuda K."/>
            <person name="Hosoyama A."/>
            <person name="Tsuchikane K."/>
            <person name="Ohji S."/>
            <person name="Yamazoe A."/>
            <person name="Fujita N."/>
            <person name="Shintani M."/>
            <person name="Kimbara K."/>
        </authorList>
    </citation>
    <scope>NUCLEOTIDE SEQUENCE [LARGE SCALE GENOMIC DNA]</scope>
    <source>
        <strain evidence="7">TK102</strain>
    </source>
</reference>
<dbReference type="PROSITE" id="PS51318">
    <property type="entry name" value="TAT"/>
    <property type="match status" value="1"/>
</dbReference>
<accession>A0A076PNM3</accession>
<dbReference type="EC" id="1.8.4.11" evidence="4"/>
<comment type="similarity">
    <text evidence="4">Belongs to the MsrA Met sulfoxide reductase family.</text>
</comment>
<dbReference type="Gene3D" id="3.30.1060.10">
    <property type="entry name" value="Peptide methionine sulphoxide reductase MsrA"/>
    <property type="match status" value="1"/>
</dbReference>
<dbReference type="HAMAP" id="MF_01401">
    <property type="entry name" value="MsrA"/>
    <property type="match status" value="1"/>
</dbReference>
<dbReference type="PANTHER" id="PTHR43774">
    <property type="entry name" value="PEPTIDE METHIONINE SULFOXIDE REDUCTASE"/>
    <property type="match status" value="1"/>
</dbReference>
<proteinExistence type="inferred from homology"/>
<dbReference type="EMBL" id="CP006704">
    <property type="protein sequence ID" value="AIJ47338.1"/>
    <property type="molecule type" value="Genomic_DNA"/>
</dbReference>
<dbReference type="NCBIfam" id="TIGR00401">
    <property type="entry name" value="msrA"/>
    <property type="match status" value="1"/>
</dbReference>
<comment type="catalytic activity">
    <reaction evidence="2 4">
        <text>L-methionyl-[protein] + [thioredoxin]-disulfide + H2O = L-methionyl-(S)-S-oxide-[protein] + [thioredoxin]-dithiol</text>
        <dbReference type="Rhea" id="RHEA:14217"/>
        <dbReference type="Rhea" id="RHEA-COMP:10698"/>
        <dbReference type="Rhea" id="RHEA-COMP:10700"/>
        <dbReference type="Rhea" id="RHEA-COMP:12313"/>
        <dbReference type="Rhea" id="RHEA-COMP:12315"/>
        <dbReference type="ChEBI" id="CHEBI:15377"/>
        <dbReference type="ChEBI" id="CHEBI:16044"/>
        <dbReference type="ChEBI" id="CHEBI:29950"/>
        <dbReference type="ChEBI" id="CHEBI:44120"/>
        <dbReference type="ChEBI" id="CHEBI:50058"/>
        <dbReference type="EC" id="1.8.4.11"/>
    </reaction>
</comment>
<dbReference type="Pfam" id="PF01625">
    <property type="entry name" value="PMSR"/>
    <property type="match status" value="1"/>
</dbReference>
<dbReference type="Proteomes" id="UP000028782">
    <property type="component" value="Chromosome"/>
</dbReference>
<evidence type="ECO:0000313" key="7">
    <source>
        <dbReference type="EMBL" id="AIJ47338.1"/>
    </source>
</evidence>
<dbReference type="SUPFAM" id="SSF55068">
    <property type="entry name" value="Peptide methionine sulfoxide reductase"/>
    <property type="match status" value="1"/>
</dbReference>
<evidence type="ECO:0000313" key="8">
    <source>
        <dbReference type="Proteomes" id="UP000028782"/>
    </source>
</evidence>
<feature type="compositionally biased region" description="Polar residues" evidence="5">
    <location>
        <begin position="1"/>
        <end position="12"/>
    </location>
</feature>
<dbReference type="InterPro" id="IPR006311">
    <property type="entry name" value="TAT_signal"/>
</dbReference>
<evidence type="ECO:0000256" key="4">
    <source>
        <dbReference type="HAMAP-Rule" id="MF_01401"/>
    </source>
</evidence>
<evidence type="ECO:0000256" key="5">
    <source>
        <dbReference type="SAM" id="MobiDB-lite"/>
    </source>
</evidence>